<name>A0A5B7EHC3_PORTR</name>
<accession>A0A5B7EHC3</accession>
<dbReference type="Proteomes" id="UP000324222">
    <property type="component" value="Unassembled WGS sequence"/>
</dbReference>
<organism evidence="2 3">
    <name type="scientific">Portunus trituberculatus</name>
    <name type="common">Swimming crab</name>
    <name type="synonym">Neptunus trituberculatus</name>
    <dbReference type="NCBI Taxonomy" id="210409"/>
    <lineage>
        <taxon>Eukaryota</taxon>
        <taxon>Metazoa</taxon>
        <taxon>Ecdysozoa</taxon>
        <taxon>Arthropoda</taxon>
        <taxon>Crustacea</taxon>
        <taxon>Multicrustacea</taxon>
        <taxon>Malacostraca</taxon>
        <taxon>Eumalacostraca</taxon>
        <taxon>Eucarida</taxon>
        <taxon>Decapoda</taxon>
        <taxon>Pleocyemata</taxon>
        <taxon>Brachyura</taxon>
        <taxon>Eubrachyura</taxon>
        <taxon>Portunoidea</taxon>
        <taxon>Portunidae</taxon>
        <taxon>Portuninae</taxon>
        <taxon>Portunus</taxon>
    </lineage>
</organism>
<proteinExistence type="predicted"/>
<dbReference type="EMBL" id="VSRR010002702">
    <property type="protein sequence ID" value="MPC32818.1"/>
    <property type="molecule type" value="Genomic_DNA"/>
</dbReference>
<feature type="region of interest" description="Disordered" evidence="1">
    <location>
        <begin position="1"/>
        <end position="25"/>
    </location>
</feature>
<feature type="region of interest" description="Disordered" evidence="1">
    <location>
        <begin position="46"/>
        <end position="67"/>
    </location>
</feature>
<feature type="compositionally biased region" description="Basic and acidic residues" evidence="1">
    <location>
        <begin position="1"/>
        <end position="12"/>
    </location>
</feature>
<evidence type="ECO:0000313" key="2">
    <source>
        <dbReference type="EMBL" id="MPC32818.1"/>
    </source>
</evidence>
<gene>
    <name evidence="2" type="ORF">E2C01_026148</name>
</gene>
<dbReference type="AlphaFoldDB" id="A0A5B7EHC3"/>
<keyword evidence="3" id="KW-1185">Reference proteome</keyword>
<reference evidence="2 3" key="1">
    <citation type="submission" date="2019-05" db="EMBL/GenBank/DDBJ databases">
        <title>Another draft genome of Portunus trituberculatus and its Hox gene families provides insights of decapod evolution.</title>
        <authorList>
            <person name="Jeong J.-H."/>
            <person name="Song I."/>
            <person name="Kim S."/>
            <person name="Choi T."/>
            <person name="Kim D."/>
            <person name="Ryu S."/>
            <person name="Kim W."/>
        </authorList>
    </citation>
    <scope>NUCLEOTIDE SEQUENCE [LARGE SCALE GENOMIC DNA]</scope>
    <source>
        <tissue evidence="2">Muscle</tissue>
    </source>
</reference>
<evidence type="ECO:0000313" key="3">
    <source>
        <dbReference type="Proteomes" id="UP000324222"/>
    </source>
</evidence>
<comment type="caution">
    <text evidence="2">The sequence shown here is derived from an EMBL/GenBank/DDBJ whole genome shotgun (WGS) entry which is preliminary data.</text>
</comment>
<evidence type="ECO:0000256" key="1">
    <source>
        <dbReference type="SAM" id="MobiDB-lite"/>
    </source>
</evidence>
<sequence>MCSPEVRFEARHAASQQPARHSPTHVSSLAASSAILGSKPILTRCKPEPTTLNDSLRTTHTRVAGKI</sequence>
<protein>
    <submittedName>
        <fullName evidence="2">Uncharacterized protein</fullName>
    </submittedName>
</protein>